<dbReference type="AlphaFoldDB" id="A0A8S9U8L4"/>
<comment type="caution">
    <text evidence="1">The sequence shown here is derived from an EMBL/GenBank/DDBJ whole genome shotgun (WGS) entry which is preliminary data.</text>
</comment>
<evidence type="ECO:0000313" key="1">
    <source>
        <dbReference type="EMBL" id="KAF4135902.1"/>
    </source>
</evidence>
<evidence type="ECO:0000313" key="2">
    <source>
        <dbReference type="Proteomes" id="UP000704712"/>
    </source>
</evidence>
<proteinExistence type="predicted"/>
<dbReference type="EMBL" id="JAACNO010002038">
    <property type="protein sequence ID" value="KAF4135902.1"/>
    <property type="molecule type" value="Genomic_DNA"/>
</dbReference>
<name>A0A8S9U8L4_PHYIN</name>
<reference evidence="1" key="1">
    <citation type="submission" date="2020-03" db="EMBL/GenBank/DDBJ databases">
        <title>Hybrid Assembly of Korean Phytophthora infestans isolates.</title>
        <authorList>
            <person name="Prokchorchik M."/>
            <person name="Lee Y."/>
            <person name="Seo J."/>
            <person name="Cho J.-H."/>
            <person name="Park Y.-E."/>
            <person name="Jang D.-C."/>
            <person name="Im J.-S."/>
            <person name="Choi J.-G."/>
            <person name="Park H.-J."/>
            <person name="Lee G.-B."/>
            <person name="Lee Y.-G."/>
            <person name="Hong S.-Y."/>
            <person name="Cho K."/>
            <person name="Sohn K.H."/>
        </authorList>
    </citation>
    <scope>NUCLEOTIDE SEQUENCE</scope>
    <source>
        <strain evidence="1">KR_2_A2</strain>
    </source>
</reference>
<protein>
    <submittedName>
        <fullName evidence="1">Uncharacterized protein</fullName>
    </submittedName>
</protein>
<gene>
    <name evidence="1" type="ORF">GN958_ATG14888</name>
</gene>
<dbReference type="Proteomes" id="UP000704712">
    <property type="component" value="Unassembled WGS sequence"/>
</dbReference>
<sequence length="140" mass="15664">MELQLLSDRLHHRRVHGGTSDVLQSRMALEPSTRVLAYCVKNITAPFTISSRQSPHATKTPMIYGARAALHVYTTGQSHVVYRSPPLHRWSETRRCVMPAPHSPPRTAHAKPEMRLRAAAVLDDPHVVNGLGIVQHFRAP</sequence>
<accession>A0A8S9U8L4</accession>
<organism evidence="1 2">
    <name type="scientific">Phytophthora infestans</name>
    <name type="common">Potato late blight agent</name>
    <name type="synonym">Botrytis infestans</name>
    <dbReference type="NCBI Taxonomy" id="4787"/>
    <lineage>
        <taxon>Eukaryota</taxon>
        <taxon>Sar</taxon>
        <taxon>Stramenopiles</taxon>
        <taxon>Oomycota</taxon>
        <taxon>Peronosporomycetes</taxon>
        <taxon>Peronosporales</taxon>
        <taxon>Peronosporaceae</taxon>
        <taxon>Phytophthora</taxon>
    </lineage>
</organism>